<comment type="catalytic activity">
    <reaction evidence="11">
        <text>a uridine in tRNA + S-adenosyl-L-methionine = a 3-[(3S)-3-amino-3-carboxypropyl]uridine in tRNA + S-methyl-5'-thioadenosine + H(+)</text>
        <dbReference type="Rhea" id="RHEA:62432"/>
        <dbReference type="Rhea" id="RHEA-COMP:13339"/>
        <dbReference type="Rhea" id="RHEA-COMP:16092"/>
        <dbReference type="ChEBI" id="CHEBI:15378"/>
        <dbReference type="ChEBI" id="CHEBI:17509"/>
        <dbReference type="ChEBI" id="CHEBI:59789"/>
        <dbReference type="ChEBI" id="CHEBI:65315"/>
        <dbReference type="ChEBI" id="CHEBI:82930"/>
        <dbReference type="EC" id="2.5.1.25"/>
    </reaction>
</comment>
<evidence type="ECO:0000256" key="9">
    <source>
        <dbReference type="ARBA" id="ARBA00039242"/>
    </source>
</evidence>
<dbReference type="PANTHER" id="PTHR15627:SF8">
    <property type="entry name" value="TRNA-URIDINE AMINOCARBOXYPROPYLTRANSFERASE 1"/>
    <property type="match status" value="1"/>
</dbReference>
<dbReference type="GO" id="GO:0016432">
    <property type="term" value="F:tRNA-uridine aminocarboxypropyltransferase activity"/>
    <property type="evidence" value="ECO:0007669"/>
    <property type="project" value="UniProtKB-EC"/>
</dbReference>
<dbReference type="InterPro" id="IPR051521">
    <property type="entry name" value="tRNA_Mod/Golgi_Maint"/>
</dbReference>
<gene>
    <name evidence="14" type="primary">LOC116298337</name>
</gene>
<evidence type="ECO:0000256" key="4">
    <source>
        <dbReference type="ARBA" id="ARBA00022691"/>
    </source>
</evidence>
<accession>A0A6P8I239</accession>
<evidence type="ECO:0000256" key="7">
    <source>
        <dbReference type="ARBA" id="ARBA00037050"/>
    </source>
</evidence>
<dbReference type="PANTHER" id="PTHR15627">
    <property type="entry name" value="NATURAL KILLER CELL-SPECIFIC ANTIGEN KLIP1"/>
    <property type="match status" value="1"/>
</dbReference>
<dbReference type="GO" id="GO:0005634">
    <property type="term" value="C:nucleus"/>
    <property type="evidence" value="ECO:0007669"/>
    <property type="project" value="UniProtKB-SubCell"/>
</dbReference>
<organism evidence="13 14">
    <name type="scientific">Actinia tenebrosa</name>
    <name type="common">Australian red waratah sea anemone</name>
    <dbReference type="NCBI Taxonomy" id="6105"/>
    <lineage>
        <taxon>Eukaryota</taxon>
        <taxon>Metazoa</taxon>
        <taxon>Cnidaria</taxon>
        <taxon>Anthozoa</taxon>
        <taxon>Hexacorallia</taxon>
        <taxon>Actiniaria</taxon>
        <taxon>Actiniidae</taxon>
        <taxon>Actinia</taxon>
    </lineage>
</organism>
<sequence length="284" mass="33365">MAADSRECSSKIESKLNPFSDMKLASFEALNNVERRACAKCKSSRKYYCYKCYVVVGIDRSLIPVVKLPLQVHIVKHQLEVDGKSTSSHAAIMAAENVVIHDFPDVPEFKSKEKVVLVYPCETALTLSQLGKQSNCETENINQNIEEVVFIDSTWQQAHKIITDKRLENIQRIKIEDAKTYFWRTQRKPNTCLATIEAVYYFFKEYDKYILEREYDGRYDNLLYLFAFQYQRVQQEQRKSKRRKTSSMTDKQACCQKSRKQVLFQTLLLKCFFQNICKFYLHTI</sequence>
<evidence type="ECO:0000256" key="11">
    <source>
        <dbReference type="ARBA" id="ARBA00048718"/>
    </source>
</evidence>
<keyword evidence="6" id="KW-0539">Nucleus</keyword>
<dbReference type="GeneID" id="116298337"/>
<dbReference type="KEGG" id="aten:116298337"/>
<dbReference type="GO" id="GO:0006400">
    <property type="term" value="P:tRNA modification"/>
    <property type="evidence" value="ECO:0007669"/>
    <property type="project" value="TreeGrafter"/>
</dbReference>
<keyword evidence="13" id="KW-1185">Reference proteome</keyword>
<dbReference type="FunCoup" id="A0A6P8I239">
    <property type="interactions" value="1304"/>
</dbReference>
<evidence type="ECO:0000256" key="3">
    <source>
        <dbReference type="ARBA" id="ARBA00022679"/>
    </source>
</evidence>
<dbReference type="AlphaFoldDB" id="A0A6P8I239"/>
<evidence type="ECO:0000313" key="14">
    <source>
        <dbReference type="RefSeq" id="XP_031562604.1"/>
    </source>
</evidence>
<dbReference type="RefSeq" id="XP_031562604.1">
    <property type="nucleotide sequence ID" value="XM_031706744.1"/>
</dbReference>
<dbReference type="EC" id="2.5.1.25" evidence="2"/>
<evidence type="ECO:0000259" key="12">
    <source>
        <dbReference type="SMART" id="SM01144"/>
    </source>
</evidence>
<evidence type="ECO:0000256" key="2">
    <source>
        <dbReference type="ARBA" id="ARBA00012386"/>
    </source>
</evidence>
<evidence type="ECO:0000256" key="6">
    <source>
        <dbReference type="ARBA" id="ARBA00023242"/>
    </source>
</evidence>
<dbReference type="Pfam" id="PF03942">
    <property type="entry name" value="DTW"/>
    <property type="match status" value="1"/>
</dbReference>
<comment type="similarity">
    <text evidence="8">Belongs to the TDD superfamily. DTWD1 family.</text>
</comment>
<evidence type="ECO:0000313" key="13">
    <source>
        <dbReference type="Proteomes" id="UP000515163"/>
    </source>
</evidence>
<dbReference type="OrthoDB" id="3173at2759"/>
<evidence type="ECO:0000256" key="10">
    <source>
        <dbReference type="ARBA" id="ARBA00042508"/>
    </source>
</evidence>
<protein>
    <recommendedName>
        <fullName evidence="9">tRNA-uridine aminocarboxypropyltransferase 1</fullName>
        <ecNumber evidence="2">2.5.1.25</ecNumber>
    </recommendedName>
    <alternativeName>
        <fullName evidence="10">DTW domain-containing protein 1</fullName>
    </alternativeName>
</protein>
<keyword evidence="5" id="KW-0819">tRNA processing</keyword>
<evidence type="ECO:0000256" key="5">
    <source>
        <dbReference type="ARBA" id="ARBA00022694"/>
    </source>
</evidence>
<dbReference type="Proteomes" id="UP000515163">
    <property type="component" value="Unplaced"/>
</dbReference>
<dbReference type="SMART" id="SM01144">
    <property type="entry name" value="DTW"/>
    <property type="match status" value="1"/>
</dbReference>
<reference evidence="14" key="1">
    <citation type="submission" date="2025-08" db="UniProtKB">
        <authorList>
            <consortium name="RefSeq"/>
        </authorList>
    </citation>
    <scope>IDENTIFICATION</scope>
    <source>
        <tissue evidence="14">Tentacle</tissue>
    </source>
</reference>
<evidence type="ECO:0000256" key="8">
    <source>
        <dbReference type="ARBA" id="ARBA00038290"/>
    </source>
</evidence>
<feature type="domain" description="DTW" evidence="12">
    <location>
        <begin position="45"/>
        <end position="238"/>
    </location>
</feature>
<evidence type="ECO:0000256" key="1">
    <source>
        <dbReference type="ARBA" id="ARBA00004123"/>
    </source>
</evidence>
<name>A0A6P8I239_ACTTE</name>
<keyword evidence="4" id="KW-0949">S-adenosyl-L-methionine</keyword>
<dbReference type="InterPro" id="IPR005636">
    <property type="entry name" value="DTW"/>
</dbReference>
<comment type="subcellular location">
    <subcellularLocation>
        <location evidence="1">Nucleus</location>
    </subcellularLocation>
</comment>
<keyword evidence="3" id="KW-0808">Transferase</keyword>
<comment type="function">
    <text evidence="7">Catalyzes the formation of 3-(3-amino-3-carboxypropyl)uridine (acp3U) at position 20 in the D-loop of several cytoplasmic tRNAs (acp3U(20)).</text>
</comment>
<dbReference type="InParanoid" id="A0A6P8I239"/>
<proteinExistence type="inferred from homology"/>